<feature type="transmembrane region" description="Helical" evidence="1">
    <location>
        <begin position="20"/>
        <end position="42"/>
    </location>
</feature>
<keyword evidence="1" id="KW-0812">Transmembrane</keyword>
<dbReference type="EMBL" id="GBRH01205807">
    <property type="protein sequence ID" value="JAD92088.1"/>
    <property type="molecule type" value="Transcribed_RNA"/>
</dbReference>
<keyword evidence="1" id="KW-0472">Membrane</keyword>
<reference evidence="2" key="2">
    <citation type="journal article" date="2015" name="Data Brief">
        <title>Shoot transcriptome of the giant reed, Arundo donax.</title>
        <authorList>
            <person name="Barrero R.A."/>
            <person name="Guerrero F.D."/>
            <person name="Moolhuijzen P."/>
            <person name="Goolsby J.A."/>
            <person name="Tidwell J."/>
            <person name="Bellgard S.E."/>
            <person name="Bellgard M.I."/>
        </authorList>
    </citation>
    <scope>NUCLEOTIDE SEQUENCE</scope>
    <source>
        <tissue evidence="2">Shoot tissue taken approximately 20 cm above the soil surface</tissue>
    </source>
</reference>
<name>A0A0A9DZG5_ARUDO</name>
<evidence type="ECO:0000313" key="2">
    <source>
        <dbReference type="EMBL" id="JAD92088.1"/>
    </source>
</evidence>
<sequence length="43" mass="4916">MSLWVPSCLTAGRDRHMSDLLLHSLLVINLPMDIFLLILKILL</sequence>
<keyword evidence="1" id="KW-1133">Transmembrane helix</keyword>
<reference evidence="2" key="1">
    <citation type="submission" date="2014-09" db="EMBL/GenBank/DDBJ databases">
        <authorList>
            <person name="Magalhaes I.L.F."/>
            <person name="Oliveira U."/>
            <person name="Santos F.R."/>
            <person name="Vidigal T.H.D.A."/>
            <person name="Brescovit A.D."/>
            <person name="Santos A.J."/>
        </authorList>
    </citation>
    <scope>NUCLEOTIDE SEQUENCE</scope>
    <source>
        <tissue evidence="2">Shoot tissue taken approximately 20 cm above the soil surface</tissue>
    </source>
</reference>
<evidence type="ECO:0000256" key="1">
    <source>
        <dbReference type="SAM" id="Phobius"/>
    </source>
</evidence>
<proteinExistence type="predicted"/>
<accession>A0A0A9DZG5</accession>
<dbReference type="AlphaFoldDB" id="A0A0A9DZG5"/>
<protein>
    <submittedName>
        <fullName evidence="2">Uncharacterized protein</fullName>
    </submittedName>
</protein>
<organism evidence="2">
    <name type="scientific">Arundo donax</name>
    <name type="common">Giant reed</name>
    <name type="synonym">Donax arundinaceus</name>
    <dbReference type="NCBI Taxonomy" id="35708"/>
    <lineage>
        <taxon>Eukaryota</taxon>
        <taxon>Viridiplantae</taxon>
        <taxon>Streptophyta</taxon>
        <taxon>Embryophyta</taxon>
        <taxon>Tracheophyta</taxon>
        <taxon>Spermatophyta</taxon>
        <taxon>Magnoliopsida</taxon>
        <taxon>Liliopsida</taxon>
        <taxon>Poales</taxon>
        <taxon>Poaceae</taxon>
        <taxon>PACMAD clade</taxon>
        <taxon>Arundinoideae</taxon>
        <taxon>Arundineae</taxon>
        <taxon>Arundo</taxon>
    </lineage>
</organism>